<proteinExistence type="predicted"/>
<dbReference type="PANTHER" id="PTHR47150:SF5">
    <property type="entry name" value="OS07G0546750 PROTEIN"/>
    <property type="match status" value="1"/>
</dbReference>
<accession>A0AAF0WB98</accession>
<keyword evidence="2" id="KW-1185">Reference proteome</keyword>
<evidence type="ECO:0008006" key="3">
    <source>
        <dbReference type="Google" id="ProtNLM"/>
    </source>
</evidence>
<reference evidence="1" key="1">
    <citation type="journal article" date="2016" name="Nat. Genet.">
        <title>A high-quality carrot genome assembly provides new insights into carotenoid accumulation and asterid genome evolution.</title>
        <authorList>
            <person name="Iorizzo M."/>
            <person name="Ellison S."/>
            <person name="Senalik D."/>
            <person name="Zeng P."/>
            <person name="Satapoomin P."/>
            <person name="Huang J."/>
            <person name="Bowman M."/>
            <person name="Iovene M."/>
            <person name="Sanseverino W."/>
            <person name="Cavagnaro P."/>
            <person name="Yildiz M."/>
            <person name="Macko-Podgorni A."/>
            <person name="Moranska E."/>
            <person name="Grzebelus E."/>
            <person name="Grzebelus D."/>
            <person name="Ashrafi H."/>
            <person name="Zheng Z."/>
            <person name="Cheng S."/>
            <person name="Spooner D."/>
            <person name="Van Deynze A."/>
            <person name="Simon P."/>
        </authorList>
    </citation>
    <scope>NUCLEOTIDE SEQUENCE</scope>
    <source>
        <tissue evidence="1">Leaf</tissue>
    </source>
</reference>
<sequence length="106" mass="12665">MGYYLADGIYPKWAIIVQTIREPSDRKKAHFEKMQEAYRKNVEREFGILQARFAIIKGPARFWDQEDLYYIMQKCVILHNMIIEHQHDKEDDEATGLLHERPLNIS</sequence>
<dbReference type="Pfam" id="PF04827">
    <property type="entry name" value="Plant_tran"/>
    <property type="match status" value="1"/>
</dbReference>
<reference evidence="1" key="2">
    <citation type="submission" date="2022-03" db="EMBL/GenBank/DDBJ databases">
        <title>Draft title - Genomic analysis of global carrot germplasm unveils the trajectory of domestication and the origin of high carotenoid orange carrot.</title>
        <authorList>
            <person name="Iorizzo M."/>
            <person name="Ellison S."/>
            <person name="Senalik D."/>
            <person name="Macko-Podgorni A."/>
            <person name="Grzebelus D."/>
            <person name="Bostan H."/>
            <person name="Rolling W."/>
            <person name="Curaba J."/>
            <person name="Simon P."/>
        </authorList>
    </citation>
    <scope>NUCLEOTIDE SEQUENCE</scope>
    <source>
        <tissue evidence="1">Leaf</tissue>
    </source>
</reference>
<protein>
    <recommendedName>
        <fullName evidence="3">DDE Tnp4 domain-containing protein</fullName>
    </recommendedName>
</protein>
<dbReference type="AlphaFoldDB" id="A0AAF0WB98"/>
<gene>
    <name evidence="1" type="ORF">DCAR_0205524</name>
</gene>
<evidence type="ECO:0000313" key="2">
    <source>
        <dbReference type="Proteomes" id="UP000077755"/>
    </source>
</evidence>
<dbReference type="InterPro" id="IPR006912">
    <property type="entry name" value="Harbinger_derived_prot"/>
</dbReference>
<name>A0AAF0WB98_DAUCS</name>
<dbReference type="EMBL" id="CP093344">
    <property type="protein sequence ID" value="WOG86322.1"/>
    <property type="molecule type" value="Genomic_DNA"/>
</dbReference>
<evidence type="ECO:0000313" key="1">
    <source>
        <dbReference type="EMBL" id="WOG86322.1"/>
    </source>
</evidence>
<dbReference type="PANTHER" id="PTHR47150">
    <property type="entry name" value="OS12G0169200 PROTEIN"/>
    <property type="match status" value="1"/>
</dbReference>
<dbReference type="Proteomes" id="UP000077755">
    <property type="component" value="Chromosome 2"/>
</dbReference>
<organism evidence="1 2">
    <name type="scientific">Daucus carota subsp. sativus</name>
    <name type="common">Carrot</name>
    <dbReference type="NCBI Taxonomy" id="79200"/>
    <lineage>
        <taxon>Eukaryota</taxon>
        <taxon>Viridiplantae</taxon>
        <taxon>Streptophyta</taxon>
        <taxon>Embryophyta</taxon>
        <taxon>Tracheophyta</taxon>
        <taxon>Spermatophyta</taxon>
        <taxon>Magnoliopsida</taxon>
        <taxon>eudicotyledons</taxon>
        <taxon>Gunneridae</taxon>
        <taxon>Pentapetalae</taxon>
        <taxon>asterids</taxon>
        <taxon>campanulids</taxon>
        <taxon>Apiales</taxon>
        <taxon>Apiaceae</taxon>
        <taxon>Apioideae</taxon>
        <taxon>Scandiceae</taxon>
        <taxon>Daucinae</taxon>
        <taxon>Daucus</taxon>
        <taxon>Daucus sect. Daucus</taxon>
    </lineage>
</organism>